<dbReference type="KEGG" id="bfo:118418181"/>
<dbReference type="InterPro" id="IPR051135">
    <property type="entry name" value="Gal/GlcNAc/GalNAc_ST"/>
</dbReference>
<dbReference type="PANTHER" id="PTHR10704:SF44">
    <property type="entry name" value="LD35051P-RELATED"/>
    <property type="match status" value="1"/>
</dbReference>
<evidence type="ECO:0000256" key="1">
    <source>
        <dbReference type="SAM" id="MobiDB-lite"/>
    </source>
</evidence>
<reference evidence="4" key="3">
    <citation type="submission" date="2025-04" db="UniProtKB">
        <authorList>
            <consortium name="RefSeq"/>
        </authorList>
    </citation>
    <scope>IDENTIFICATION</scope>
    <source>
        <strain evidence="4">S238N-H82</strain>
        <tissue evidence="4">Testes</tissue>
    </source>
</reference>
<feature type="region of interest" description="Disordered" evidence="1">
    <location>
        <begin position="283"/>
        <end position="302"/>
    </location>
</feature>
<dbReference type="FunFam" id="3.40.50.300:FF:004897">
    <property type="entry name" value="Sulfotransferase"/>
    <property type="match status" value="1"/>
</dbReference>
<dbReference type="OMA" id="VISCNFS"/>
<dbReference type="PANTHER" id="PTHR10704">
    <property type="entry name" value="CARBOHYDRATE SULFOTRANSFERASE"/>
    <property type="match status" value="1"/>
</dbReference>
<dbReference type="InterPro" id="IPR027417">
    <property type="entry name" value="P-loop_NTPase"/>
</dbReference>
<dbReference type="SUPFAM" id="SSF52540">
    <property type="entry name" value="P-loop containing nucleoside triphosphate hydrolases"/>
    <property type="match status" value="1"/>
</dbReference>
<dbReference type="Gene3D" id="3.40.50.300">
    <property type="entry name" value="P-loop containing nucleotide triphosphate hydrolases"/>
    <property type="match status" value="1"/>
</dbReference>
<reference evidence="2" key="1">
    <citation type="journal article" date="2008" name="Nature">
        <title>The amphioxus genome and the evolution of the chordate karyotype.</title>
        <authorList>
            <consortium name="US DOE Joint Genome Institute (JGI-PGF)"/>
            <person name="Putnam N.H."/>
            <person name="Butts T."/>
            <person name="Ferrier D.E.K."/>
            <person name="Furlong R.F."/>
            <person name="Hellsten U."/>
            <person name="Kawashima T."/>
            <person name="Robinson-Rechavi M."/>
            <person name="Shoguchi E."/>
            <person name="Terry A."/>
            <person name="Yu J.-K."/>
            <person name="Benito-Gutierrez E.L."/>
            <person name="Dubchak I."/>
            <person name="Garcia-Fernandez J."/>
            <person name="Gibson-Brown J.J."/>
            <person name="Grigoriev I.V."/>
            <person name="Horton A.C."/>
            <person name="de Jong P.J."/>
            <person name="Jurka J."/>
            <person name="Kapitonov V.V."/>
            <person name="Kohara Y."/>
            <person name="Kuroki Y."/>
            <person name="Lindquist E."/>
            <person name="Lucas S."/>
            <person name="Osoegawa K."/>
            <person name="Pennacchio L.A."/>
            <person name="Salamov A.A."/>
            <person name="Satou Y."/>
            <person name="Sauka-Spengler T."/>
            <person name="Schmutz J."/>
            <person name="Shin-I T."/>
            <person name="Toyoda A."/>
            <person name="Bronner-Fraser M."/>
            <person name="Fujiyama A."/>
            <person name="Holland L.Z."/>
            <person name="Holland P.W.H."/>
            <person name="Satoh N."/>
            <person name="Rokhsar D.S."/>
        </authorList>
    </citation>
    <scope>NUCLEOTIDE SEQUENCE [LARGE SCALE GENOMIC DNA]</scope>
    <source>
        <strain evidence="2">S238N-H82</strain>
        <tissue evidence="2">Testes</tissue>
    </source>
</reference>
<dbReference type="InParanoid" id="C3YEH5"/>
<dbReference type="OrthoDB" id="6138663at2759"/>
<gene>
    <name evidence="4" type="primary">LOC118418181</name>
    <name evidence="2" type="ORF">BRAFLDRAFT_95898</name>
</gene>
<dbReference type="GO" id="GO:0001517">
    <property type="term" value="F:N-acetylglucosamine 6-O-sulfotransferase activity"/>
    <property type="evidence" value="ECO:0000318"/>
    <property type="project" value="GO_Central"/>
</dbReference>
<protein>
    <submittedName>
        <fullName evidence="4">Carbohydrate sulfotransferase 3-like</fullName>
    </submittedName>
</protein>
<reference evidence="3" key="2">
    <citation type="journal article" date="2020" name="Nat. Ecol. Evol.">
        <title>Deeply conserved synteny resolves early events in vertebrate evolution.</title>
        <authorList>
            <person name="Simakov O."/>
            <person name="Marletaz F."/>
            <person name="Yue J.X."/>
            <person name="O'Connell B."/>
            <person name="Jenkins J."/>
            <person name="Brandt A."/>
            <person name="Calef R."/>
            <person name="Tung C.H."/>
            <person name="Huang T.K."/>
            <person name="Schmutz J."/>
            <person name="Satoh N."/>
            <person name="Yu J.K."/>
            <person name="Putnam N.H."/>
            <person name="Green R.E."/>
            <person name="Rokhsar D.S."/>
        </authorList>
    </citation>
    <scope>NUCLEOTIDE SEQUENCE [LARGE SCALE GENOMIC DNA]</scope>
    <source>
        <strain evidence="3">S238N-H82</strain>
    </source>
</reference>
<keyword evidence="3" id="KW-1185">Reference proteome</keyword>
<dbReference type="EMBL" id="GG666506">
    <property type="protein sequence ID" value="EEN61277.1"/>
    <property type="molecule type" value="Genomic_DNA"/>
</dbReference>
<organism>
    <name type="scientific">Branchiostoma floridae</name>
    <name type="common">Florida lancelet</name>
    <name type="synonym">Amphioxus</name>
    <dbReference type="NCBI Taxonomy" id="7739"/>
    <lineage>
        <taxon>Eukaryota</taxon>
        <taxon>Metazoa</taxon>
        <taxon>Chordata</taxon>
        <taxon>Cephalochordata</taxon>
        <taxon>Leptocardii</taxon>
        <taxon>Amphioxiformes</taxon>
        <taxon>Branchiostomatidae</taxon>
        <taxon>Branchiostoma</taxon>
    </lineage>
</organism>
<dbReference type="GeneID" id="118418181"/>
<accession>C3YEH5</accession>
<name>C3YEH5_BRAFL</name>
<dbReference type="RefSeq" id="XP_035679912.1">
    <property type="nucleotide sequence ID" value="XM_035824019.1"/>
</dbReference>
<proteinExistence type="predicted"/>
<dbReference type="Pfam" id="PF13469">
    <property type="entry name" value="Sulfotransfer_3"/>
    <property type="match status" value="1"/>
</dbReference>
<evidence type="ECO:0000313" key="2">
    <source>
        <dbReference type="EMBL" id="EEN61277.1"/>
    </source>
</evidence>
<feature type="compositionally biased region" description="Polar residues" evidence="1">
    <location>
        <begin position="292"/>
        <end position="302"/>
    </location>
</feature>
<sequence>MFNQHPDFFYMFEPLHPLEVARAREPTERLEARILNDVISCNFSAWESHFKIYLKDEDFGGWKYSRDIRQACSISEKYFKLSLDLKKSCPILDQDILAVLRAICVRRKHLAVTLAHTTDLSTLLTPFGEPQGTPSPVRGGLTAEDARLLREEGLYPVISGAGGEPALRTSLRPDIRLLLLLRDPRDVVTARLRQLYGNVNQFQPGHVAVARPQDYCDWVLAITRSDPTSTHGGPHGLQGRFAVVRHEDVMDRPVEIVRKVYRFVGVPLPRSVVKWLQTDTGDERTSRDMFSSRRNSQEPGNGWQTALSFAAINEVQNIASCRTVMAMFGYKFIRHVADLNRTATNPKGEKHEDFSTA</sequence>
<evidence type="ECO:0000313" key="3">
    <source>
        <dbReference type="Proteomes" id="UP000001554"/>
    </source>
</evidence>
<evidence type="ECO:0000313" key="4">
    <source>
        <dbReference type="RefSeq" id="XP_035679912.1"/>
    </source>
</evidence>
<dbReference type="AlphaFoldDB" id="C3YEH5"/>
<dbReference type="GO" id="GO:0006044">
    <property type="term" value="P:N-acetylglucosamine metabolic process"/>
    <property type="evidence" value="ECO:0000318"/>
    <property type="project" value="GO_Central"/>
</dbReference>
<dbReference type="Proteomes" id="UP000001554">
    <property type="component" value="Chromosome 6"/>
</dbReference>
<dbReference type="GO" id="GO:0006790">
    <property type="term" value="P:sulfur compound metabolic process"/>
    <property type="evidence" value="ECO:0000318"/>
    <property type="project" value="GO_Central"/>
</dbReference>